<dbReference type="Gene3D" id="3.30.70.360">
    <property type="match status" value="1"/>
</dbReference>
<dbReference type="InterPro" id="IPR011650">
    <property type="entry name" value="Peptidase_M20_dimer"/>
</dbReference>
<gene>
    <name evidence="8" type="ORF">A9B99_12030</name>
</gene>
<dbReference type="PROSITE" id="PS00758">
    <property type="entry name" value="ARGE_DAPE_CPG2_1"/>
    <property type="match status" value="1"/>
</dbReference>
<dbReference type="OrthoDB" id="9776600at2"/>
<protein>
    <submittedName>
        <fullName evidence="8">Peptidase M20</fullName>
    </submittedName>
</protein>
<dbReference type="RefSeq" id="WP_064599562.1">
    <property type="nucleotide sequence ID" value="NZ_LYRP01000033.1"/>
</dbReference>
<feature type="active site" description="Proton acceptor" evidence="6">
    <location>
        <position position="137"/>
    </location>
</feature>
<dbReference type="EMBL" id="LYRP01000033">
    <property type="protein sequence ID" value="OAT76166.1"/>
    <property type="molecule type" value="Genomic_DNA"/>
</dbReference>
<keyword evidence="5" id="KW-0170">Cobalt</keyword>
<dbReference type="Gene3D" id="3.40.630.10">
    <property type="entry name" value="Zn peptidases"/>
    <property type="match status" value="1"/>
</dbReference>
<dbReference type="GO" id="GO:0016787">
    <property type="term" value="F:hydrolase activity"/>
    <property type="evidence" value="ECO:0007669"/>
    <property type="project" value="UniProtKB-KW"/>
</dbReference>
<keyword evidence="4" id="KW-0862">Zinc</keyword>
<comment type="caution">
    <text evidence="8">The sequence shown here is derived from an EMBL/GenBank/DDBJ whole genome shotgun (WGS) entry which is preliminary data.</text>
</comment>
<dbReference type="CDD" id="cd03885">
    <property type="entry name" value="M20_CPDG2"/>
    <property type="match status" value="1"/>
</dbReference>
<feature type="active site" evidence="6">
    <location>
        <position position="77"/>
    </location>
</feature>
<keyword evidence="9" id="KW-1185">Reference proteome</keyword>
<evidence type="ECO:0000256" key="6">
    <source>
        <dbReference type="PIRSR" id="PIRSR037238-1"/>
    </source>
</evidence>
<organism evidence="8 9">
    <name type="scientific">Mangrovibacter phragmitis</name>
    <dbReference type="NCBI Taxonomy" id="1691903"/>
    <lineage>
        <taxon>Bacteria</taxon>
        <taxon>Pseudomonadati</taxon>
        <taxon>Pseudomonadota</taxon>
        <taxon>Gammaproteobacteria</taxon>
        <taxon>Enterobacterales</taxon>
        <taxon>Enterobacteriaceae</taxon>
        <taxon>Mangrovibacter</taxon>
    </lineage>
</organism>
<dbReference type="Pfam" id="PF07687">
    <property type="entry name" value="M20_dimer"/>
    <property type="match status" value="1"/>
</dbReference>
<accession>A0A1B7L1F9</accession>
<evidence type="ECO:0000313" key="9">
    <source>
        <dbReference type="Proteomes" id="UP000078225"/>
    </source>
</evidence>
<evidence type="ECO:0000259" key="7">
    <source>
        <dbReference type="Pfam" id="PF07687"/>
    </source>
</evidence>
<dbReference type="Proteomes" id="UP000078225">
    <property type="component" value="Unassembled WGS sequence"/>
</dbReference>
<evidence type="ECO:0000313" key="8">
    <source>
        <dbReference type="EMBL" id="OAT76166.1"/>
    </source>
</evidence>
<evidence type="ECO:0000256" key="2">
    <source>
        <dbReference type="ARBA" id="ARBA00022723"/>
    </source>
</evidence>
<evidence type="ECO:0000256" key="3">
    <source>
        <dbReference type="ARBA" id="ARBA00022801"/>
    </source>
</evidence>
<dbReference type="PANTHER" id="PTHR43808:SF9">
    <property type="entry name" value="BLL0789 PROTEIN"/>
    <property type="match status" value="1"/>
</dbReference>
<dbReference type="SUPFAM" id="SSF55031">
    <property type="entry name" value="Bacterial exopeptidase dimerisation domain"/>
    <property type="match status" value="1"/>
</dbReference>
<name>A0A1B7L1F9_9ENTR</name>
<dbReference type="GO" id="GO:0046872">
    <property type="term" value="F:metal ion binding"/>
    <property type="evidence" value="ECO:0007669"/>
    <property type="project" value="UniProtKB-KW"/>
</dbReference>
<keyword evidence="2" id="KW-0479">Metal-binding</keyword>
<evidence type="ECO:0000256" key="4">
    <source>
        <dbReference type="ARBA" id="ARBA00022833"/>
    </source>
</evidence>
<sequence>MDMNHYTRLLSQLVNIDCGTQTPQGVATVASRLCALWQEAGWFTRTVELDDACGPGLLVTNRHEAAHYDVLLIGHMDTVFPPGTVAQRPMSEDETRIYGPGVSDMKAGLLNIFFALNNLTKTDNERLSIAVAMNPDEEVGSPWSQQWLSELASRARVVLVCEAARADGSLVKARKGVATWEIHFSGVAAHAGNEPEKGRSAITALAHTVLAVNQLASPDAGTTVNVGIISGGDAPNIVAAHASATVDIRFWENSDYERVKEALFTLCSKPGYNGVALSAHCLAHKPAMTPGKATGALMHHIEQAGERCGVPITWQAVGGGSDANLTAALGIPTVDGLGPVGGGFHSPDEYLEKASVAPRIALLGEIISRLPCSEDIVENTNN</sequence>
<comment type="cofactor">
    <cofactor evidence="1">
        <name>Zn(2+)</name>
        <dbReference type="ChEBI" id="CHEBI:29105"/>
    </cofactor>
</comment>
<dbReference type="InterPro" id="IPR036264">
    <property type="entry name" value="Bact_exopeptidase_dim_dom"/>
</dbReference>
<evidence type="ECO:0000256" key="1">
    <source>
        <dbReference type="ARBA" id="ARBA00001947"/>
    </source>
</evidence>
<dbReference type="InterPro" id="IPR017150">
    <property type="entry name" value="Pept_M20_glutamate_carboxypep"/>
</dbReference>
<dbReference type="InterPro" id="IPR050072">
    <property type="entry name" value="Peptidase_M20A"/>
</dbReference>
<dbReference type="InterPro" id="IPR002933">
    <property type="entry name" value="Peptidase_M20"/>
</dbReference>
<evidence type="ECO:0000256" key="5">
    <source>
        <dbReference type="ARBA" id="ARBA00023285"/>
    </source>
</evidence>
<dbReference type="InterPro" id="IPR001261">
    <property type="entry name" value="ArgE/DapE_CS"/>
</dbReference>
<proteinExistence type="predicted"/>
<dbReference type="AlphaFoldDB" id="A0A1B7L1F9"/>
<dbReference type="SUPFAM" id="SSF53187">
    <property type="entry name" value="Zn-dependent exopeptidases"/>
    <property type="match status" value="1"/>
</dbReference>
<keyword evidence="3" id="KW-0378">Hydrolase</keyword>
<dbReference type="PANTHER" id="PTHR43808">
    <property type="entry name" value="ACETYLORNITHINE DEACETYLASE"/>
    <property type="match status" value="1"/>
</dbReference>
<feature type="domain" description="Peptidase M20 dimerisation" evidence="7">
    <location>
        <begin position="173"/>
        <end position="273"/>
    </location>
</feature>
<reference evidence="9" key="1">
    <citation type="submission" date="2016-05" db="EMBL/GenBank/DDBJ databases">
        <authorList>
            <person name="Behera P."/>
            <person name="Vaishampayan P."/>
            <person name="Singh N."/>
            <person name="Raina V."/>
            <person name="Suar M."/>
            <person name="Pattnaik A."/>
            <person name="Rastogi G."/>
        </authorList>
    </citation>
    <scope>NUCLEOTIDE SEQUENCE [LARGE SCALE GENOMIC DNA]</scope>
    <source>
        <strain evidence="9">MP23</strain>
    </source>
</reference>
<dbReference type="STRING" id="1691903.A9B99_12030"/>
<dbReference type="Pfam" id="PF01546">
    <property type="entry name" value="Peptidase_M20"/>
    <property type="match status" value="1"/>
</dbReference>
<dbReference type="PIRSF" id="PIRSF037238">
    <property type="entry name" value="Carboxypeptidase_G2"/>
    <property type="match status" value="1"/>
</dbReference>